<dbReference type="InterPro" id="IPR006910">
    <property type="entry name" value="Rad21_Rec8_N"/>
</dbReference>
<proteinExistence type="inferred from homology"/>
<dbReference type="GO" id="GO:1990414">
    <property type="term" value="P:replication-born double-strand break repair via sister chromatid exchange"/>
    <property type="evidence" value="ECO:0007669"/>
    <property type="project" value="TreeGrafter"/>
</dbReference>
<dbReference type="GO" id="GO:0003682">
    <property type="term" value="F:chromatin binding"/>
    <property type="evidence" value="ECO:0007669"/>
    <property type="project" value="TreeGrafter"/>
</dbReference>
<keyword evidence="3" id="KW-0539">Nucleus</keyword>
<name>A0A9P8PPH2_9ASCO</name>
<dbReference type="GO" id="GO:0007064">
    <property type="term" value="P:mitotic sister chromatid cohesion"/>
    <property type="evidence" value="ECO:0007669"/>
    <property type="project" value="TreeGrafter"/>
</dbReference>
<comment type="similarity">
    <text evidence="2">Belongs to the rad21 family.</text>
</comment>
<evidence type="ECO:0000313" key="7">
    <source>
        <dbReference type="Proteomes" id="UP000769528"/>
    </source>
</evidence>
<dbReference type="Gene3D" id="1.10.10.580">
    <property type="entry name" value="Structural maintenance of chromosome 1. Chain E"/>
    <property type="match status" value="1"/>
</dbReference>
<dbReference type="Pfam" id="PF04824">
    <property type="entry name" value="Rad21_Rec8"/>
    <property type="match status" value="1"/>
</dbReference>
<evidence type="ECO:0008006" key="8">
    <source>
        <dbReference type="Google" id="ProtNLM"/>
    </source>
</evidence>
<dbReference type="InterPro" id="IPR036390">
    <property type="entry name" value="WH_DNA-bd_sf"/>
</dbReference>
<evidence type="ECO:0000313" key="6">
    <source>
        <dbReference type="EMBL" id="KAH3675682.1"/>
    </source>
</evidence>
<accession>A0A9P8PPH2</accession>
<reference evidence="6" key="1">
    <citation type="journal article" date="2021" name="Open Biol.">
        <title>Shared evolutionary footprints suggest mitochondrial oxidative damage underlies multiple complex I losses in fungi.</title>
        <authorList>
            <person name="Schikora-Tamarit M.A."/>
            <person name="Marcet-Houben M."/>
            <person name="Nosek J."/>
            <person name="Gabaldon T."/>
        </authorList>
    </citation>
    <scope>NUCLEOTIDE SEQUENCE</scope>
    <source>
        <strain evidence="6">CBS6341</strain>
    </source>
</reference>
<dbReference type="AlphaFoldDB" id="A0A9P8PPH2"/>
<comment type="caution">
    <text evidence="6">The sequence shown here is derived from an EMBL/GenBank/DDBJ whole genome shotgun (WGS) entry which is preliminary data.</text>
</comment>
<feature type="domain" description="Rad21/Rec8-like protein N-terminal" evidence="5">
    <location>
        <begin position="1"/>
        <end position="106"/>
    </location>
</feature>
<sequence length="506" mass="57235">MFYSETLLSKEGPLAQVWLAANLEKKLHKSQFLQSNITDSTQAIAAATSNNDDSEALALRLSGQLLYGVVRIYSRKAKYLLDDVSDALLKLKSAFKSTANSVTLPINATVVPSVNQLMLQDTITQSDLLYQEPLVFDDEISDQKKAFFGQNELTNEEFDDSIEIPRNKFDDLDELQPDDGFDLDLNFDIDEERVELTTHSDNNFQINDESIEVARADVTNANLSALDDEGFGGDIDLGFDGDFFDKPLEIIEEPEAEDLISQELNVSEKKQRKKRISTAGQRKIIKDKEIEIPIRNFSITENIVAGNFSSEDLDLNTKRAYIDHLLKDNYIENDLLLKIRSKRQKTVASPPAEDDVPELDFSEEDANKTAEDILDDGFDVMNLDWDEDRVPVDENNEKSEQEKVIEEEIDDFISGATKDGVSESTIKISSHIKRLTTEERETNFSQILEQDLNSEHPLSTFPKSEATRVFFELLVLSTNDAVKLKQDELFGQIEVTSRAALFKKFT</sequence>
<dbReference type="OrthoDB" id="10071381at2759"/>
<evidence type="ECO:0000256" key="1">
    <source>
        <dbReference type="ARBA" id="ARBA00004123"/>
    </source>
</evidence>
<dbReference type="InterPro" id="IPR006909">
    <property type="entry name" value="Rad21/Rec8_C_eu"/>
</dbReference>
<protein>
    <recommendedName>
        <fullName evidence="8">Rad21/Rec8-like protein N-terminal domain-containing protein</fullName>
    </recommendedName>
</protein>
<dbReference type="InterPro" id="IPR023093">
    <property type="entry name" value="ScpA-like_C"/>
</dbReference>
<evidence type="ECO:0000256" key="2">
    <source>
        <dbReference type="ARBA" id="ARBA00009870"/>
    </source>
</evidence>
<dbReference type="InterPro" id="IPR039781">
    <property type="entry name" value="Rad21/Rec8-like"/>
</dbReference>
<comment type="subcellular location">
    <subcellularLocation>
        <location evidence="1">Nucleus</location>
    </subcellularLocation>
</comment>
<evidence type="ECO:0000259" key="5">
    <source>
        <dbReference type="Pfam" id="PF04825"/>
    </source>
</evidence>
<evidence type="ECO:0000259" key="4">
    <source>
        <dbReference type="Pfam" id="PF04824"/>
    </source>
</evidence>
<organism evidence="6 7">
    <name type="scientific">Wickerhamomyces mucosus</name>
    <dbReference type="NCBI Taxonomy" id="1378264"/>
    <lineage>
        <taxon>Eukaryota</taxon>
        <taxon>Fungi</taxon>
        <taxon>Dikarya</taxon>
        <taxon>Ascomycota</taxon>
        <taxon>Saccharomycotina</taxon>
        <taxon>Saccharomycetes</taxon>
        <taxon>Phaffomycetales</taxon>
        <taxon>Wickerhamomycetaceae</taxon>
        <taxon>Wickerhamomyces</taxon>
    </lineage>
</organism>
<keyword evidence="7" id="KW-1185">Reference proteome</keyword>
<dbReference type="PANTHER" id="PTHR12585">
    <property type="entry name" value="SCC1 / RAD21 FAMILY MEMBER"/>
    <property type="match status" value="1"/>
</dbReference>
<dbReference type="SUPFAM" id="SSF46785">
    <property type="entry name" value="Winged helix' DNA-binding domain"/>
    <property type="match status" value="1"/>
</dbReference>
<dbReference type="Pfam" id="PF04825">
    <property type="entry name" value="Rad21_Rec8_N"/>
    <property type="match status" value="1"/>
</dbReference>
<gene>
    <name evidence="6" type="ORF">WICMUC_002544</name>
</gene>
<reference evidence="6" key="2">
    <citation type="submission" date="2021-01" db="EMBL/GenBank/DDBJ databases">
        <authorList>
            <person name="Schikora-Tamarit M.A."/>
        </authorList>
    </citation>
    <scope>NUCLEOTIDE SEQUENCE</scope>
    <source>
        <strain evidence="6">CBS6341</strain>
    </source>
</reference>
<dbReference type="EMBL" id="JAEUBF010000733">
    <property type="protein sequence ID" value="KAH3675682.1"/>
    <property type="molecule type" value="Genomic_DNA"/>
</dbReference>
<dbReference type="Proteomes" id="UP000769528">
    <property type="component" value="Unassembled WGS sequence"/>
</dbReference>
<feature type="domain" description="Rad21/Rec8-like protein C-terminal eukaryotic" evidence="4">
    <location>
        <begin position="462"/>
        <end position="499"/>
    </location>
</feature>
<dbReference type="GO" id="GO:0005634">
    <property type="term" value="C:nucleus"/>
    <property type="evidence" value="ECO:0007669"/>
    <property type="project" value="UniProtKB-SubCell"/>
</dbReference>
<dbReference type="PANTHER" id="PTHR12585:SF69">
    <property type="entry name" value="FI11703P"/>
    <property type="match status" value="1"/>
</dbReference>
<evidence type="ECO:0000256" key="3">
    <source>
        <dbReference type="ARBA" id="ARBA00023242"/>
    </source>
</evidence>
<dbReference type="GO" id="GO:0030892">
    <property type="term" value="C:mitotic cohesin complex"/>
    <property type="evidence" value="ECO:0007669"/>
    <property type="project" value="TreeGrafter"/>
</dbReference>